<proteinExistence type="predicted"/>
<dbReference type="AlphaFoldDB" id="A0A3M7SUF5"/>
<comment type="caution">
    <text evidence="1">The sequence shown here is derived from an EMBL/GenBank/DDBJ whole genome shotgun (WGS) entry which is preliminary data.</text>
</comment>
<keyword evidence="2" id="KW-1185">Reference proteome</keyword>
<dbReference type="EMBL" id="REGN01000759">
    <property type="protein sequence ID" value="RNA39332.1"/>
    <property type="molecule type" value="Genomic_DNA"/>
</dbReference>
<evidence type="ECO:0000313" key="2">
    <source>
        <dbReference type="Proteomes" id="UP000276133"/>
    </source>
</evidence>
<gene>
    <name evidence="1" type="ORF">BpHYR1_051041</name>
</gene>
<organism evidence="1 2">
    <name type="scientific">Brachionus plicatilis</name>
    <name type="common">Marine rotifer</name>
    <name type="synonym">Brachionus muelleri</name>
    <dbReference type="NCBI Taxonomy" id="10195"/>
    <lineage>
        <taxon>Eukaryota</taxon>
        <taxon>Metazoa</taxon>
        <taxon>Spiralia</taxon>
        <taxon>Gnathifera</taxon>
        <taxon>Rotifera</taxon>
        <taxon>Eurotatoria</taxon>
        <taxon>Monogononta</taxon>
        <taxon>Pseudotrocha</taxon>
        <taxon>Ploima</taxon>
        <taxon>Brachionidae</taxon>
        <taxon>Brachionus</taxon>
    </lineage>
</organism>
<dbReference type="Proteomes" id="UP000276133">
    <property type="component" value="Unassembled WGS sequence"/>
</dbReference>
<accession>A0A3M7SUF5</accession>
<evidence type="ECO:0000313" key="1">
    <source>
        <dbReference type="EMBL" id="RNA39332.1"/>
    </source>
</evidence>
<name>A0A3M7SUF5_BRAPC</name>
<sequence>MKKRKYVFSIQIAIQNIPVIHCIHSSIPYHKPYHFQTAFNTMPPLINYLLYFMLSDTKS</sequence>
<protein>
    <submittedName>
        <fullName evidence="1">Uncharacterized protein</fullName>
    </submittedName>
</protein>
<reference evidence="1 2" key="1">
    <citation type="journal article" date="2018" name="Sci. Rep.">
        <title>Genomic signatures of local adaptation to the degree of environmental predictability in rotifers.</title>
        <authorList>
            <person name="Franch-Gras L."/>
            <person name="Hahn C."/>
            <person name="Garcia-Roger E.M."/>
            <person name="Carmona M.J."/>
            <person name="Serra M."/>
            <person name="Gomez A."/>
        </authorList>
    </citation>
    <scope>NUCLEOTIDE SEQUENCE [LARGE SCALE GENOMIC DNA]</scope>
    <source>
        <strain evidence="1">HYR1</strain>
    </source>
</reference>